<evidence type="ECO:0000313" key="3">
    <source>
        <dbReference type="Proteomes" id="UP001180531"/>
    </source>
</evidence>
<proteinExistence type="predicted"/>
<dbReference type="EMBL" id="JAVRFI010000004">
    <property type="protein sequence ID" value="MDT0449148.1"/>
    <property type="molecule type" value="Genomic_DNA"/>
</dbReference>
<protein>
    <submittedName>
        <fullName evidence="2">Uncharacterized protein</fullName>
    </submittedName>
</protein>
<name>A0ABU2SK36_9ACTN</name>
<feature type="region of interest" description="Disordered" evidence="1">
    <location>
        <begin position="34"/>
        <end position="68"/>
    </location>
</feature>
<feature type="compositionally biased region" description="Basic and acidic residues" evidence="1">
    <location>
        <begin position="55"/>
        <end position="68"/>
    </location>
</feature>
<dbReference type="RefSeq" id="WP_311609321.1">
    <property type="nucleotide sequence ID" value="NZ_JAVRFI010000004.1"/>
</dbReference>
<comment type="caution">
    <text evidence="2">The sequence shown here is derived from an EMBL/GenBank/DDBJ whole genome shotgun (WGS) entry which is preliminary data.</text>
</comment>
<dbReference type="Proteomes" id="UP001180531">
    <property type="component" value="Unassembled WGS sequence"/>
</dbReference>
<evidence type="ECO:0000256" key="1">
    <source>
        <dbReference type="SAM" id="MobiDB-lite"/>
    </source>
</evidence>
<sequence length="68" mass="7437">MTTQTAATITYRPGVWLIDTRLDRLGCLMATEGGRAQLRPPGGGREWDASPDSLRLARPDEKRAAGVR</sequence>
<gene>
    <name evidence="2" type="ORF">RM609_08655</name>
</gene>
<organism evidence="2 3">
    <name type="scientific">Streptomyces hesseae</name>
    <dbReference type="NCBI Taxonomy" id="3075519"/>
    <lineage>
        <taxon>Bacteria</taxon>
        <taxon>Bacillati</taxon>
        <taxon>Actinomycetota</taxon>
        <taxon>Actinomycetes</taxon>
        <taxon>Kitasatosporales</taxon>
        <taxon>Streptomycetaceae</taxon>
        <taxon>Streptomyces</taxon>
    </lineage>
</organism>
<reference evidence="2" key="1">
    <citation type="submission" date="2024-05" db="EMBL/GenBank/DDBJ databases">
        <title>30 novel species of actinomycetes from the DSMZ collection.</title>
        <authorList>
            <person name="Nouioui I."/>
        </authorList>
    </citation>
    <scope>NUCLEOTIDE SEQUENCE</scope>
    <source>
        <strain evidence="2">DSM 40473</strain>
    </source>
</reference>
<keyword evidence="3" id="KW-1185">Reference proteome</keyword>
<accession>A0ABU2SK36</accession>
<evidence type="ECO:0000313" key="2">
    <source>
        <dbReference type="EMBL" id="MDT0449148.1"/>
    </source>
</evidence>